<sequence>MLLLWSWIEYAKKSWPRLSRIWTRRNGPRMNPSAVAATSTTRLGTTIRPVTIITAIFVVIFVGVVVFGGLHTTTTTLRIAMRMSGLRR</sequence>
<name>A0AAN9SQU6_PSOTE</name>
<evidence type="ECO:0000256" key="1">
    <source>
        <dbReference type="SAM" id="Phobius"/>
    </source>
</evidence>
<evidence type="ECO:0000313" key="3">
    <source>
        <dbReference type="Proteomes" id="UP001386955"/>
    </source>
</evidence>
<organism evidence="2 3">
    <name type="scientific">Psophocarpus tetragonolobus</name>
    <name type="common">Winged bean</name>
    <name type="synonym">Dolichos tetragonolobus</name>
    <dbReference type="NCBI Taxonomy" id="3891"/>
    <lineage>
        <taxon>Eukaryota</taxon>
        <taxon>Viridiplantae</taxon>
        <taxon>Streptophyta</taxon>
        <taxon>Embryophyta</taxon>
        <taxon>Tracheophyta</taxon>
        <taxon>Spermatophyta</taxon>
        <taxon>Magnoliopsida</taxon>
        <taxon>eudicotyledons</taxon>
        <taxon>Gunneridae</taxon>
        <taxon>Pentapetalae</taxon>
        <taxon>rosids</taxon>
        <taxon>fabids</taxon>
        <taxon>Fabales</taxon>
        <taxon>Fabaceae</taxon>
        <taxon>Papilionoideae</taxon>
        <taxon>50 kb inversion clade</taxon>
        <taxon>NPAAA clade</taxon>
        <taxon>indigoferoid/millettioid clade</taxon>
        <taxon>Phaseoleae</taxon>
        <taxon>Psophocarpus</taxon>
    </lineage>
</organism>
<dbReference type="AlphaFoldDB" id="A0AAN9SQU6"/>
<keyword evidence="1" id="KW-1133">Transmembrane helix</keyword>
<reference evidence="2 3" key="1">
    <citation type="submission" date="2024-01" db="EMBL/GenBank/DDBJ databases">
        <title>The genomes of 5 underutilized Papilionoideae crops provide insights into root nodulation and disease resistanc.</title>
        <authorList>
            <person name="Jiang F."/>
        </authorList>
    </citation>
    <scope>NUCLEOTIDE SEQUENCE [LARGE SCALE GENOMIC DNA]</scope>
    <source>
        <strain evidence="2">DUOXIRENSHENG_FW03</strain>
        <tissue evidence="2">Leaves</tissue>
    </source>
</reference>
<comment type="caution">
    <text evidence="2">The sequence shown here is derived from an EMBL/GenBank/DDBJ whole genome shotgun (WGS) entry which is preliminary data.</text>
</comment>
<proteinExistence type="predicted"/>
<keyword evidence="1" id="KW-0812">Transmembrane</keyword>
<evidence type="ECO:0000313" key="2">
    <source>
        <dbReference type="EMBL" id="KAK7401160.1"/>
    </source>
</evidence>
<keyword evidence="1" id="KW-0472">Membrane</keyword>
<dbReference type="EMBL" id="JAYMYS010000003">
    <property type="protein sequence ID" value="KAK7401160.1"/>
    <property type="molecule type" value="Genomic_DNA"/>
</dbReference>
<keyword evidence="3" id="KW-1185">Reference proteome</keyword>
<accession>A0AAN9SQU6</accession>
<feature type="transmembrane region" description="Helical" evidence="1">
    <location>
        <begin position="52"/>
        <end position="80"/>
    </location>
</feature>
<gene>
    <name evidence="2" type="ORF">VNO78_12479</name>
</gene>
<protein>
    <submittedName>
        <fullName evidence="2">Uncharacterized protein</fullName>
    </submittedName>
</protein>
<dbReference type="Proteomes" id="UP001386955">
    <property type="component" value="Unassembled WGS sequence"/>
</dbReference>